<dbReference type="Gene3D" id="3.30.500.10">
    <property type="entry name" value="MHC class I-like antigen recognition-like"/>
    <property type="match status" value="1"/>
</dbReference>
<keyword evidence="8 11" id="KW-0472">Membrane</keyword>
<comment type="similarity">
    <text evidence="3 10">Belongs to the MHC class I family.</text>
</comment>
<dbReference type="GO" id="GO:0098553">
    <property type="term" value="C:lumenal side of endoplasmic reticulum membrane"/>
    <property type="evidence" value="ECO:0007669"/>
    <property type="project" value="UniProtKB-ARBA"/>
</dbReference>
<proteinExistence type="inferred from homology"/>
<evidence type="ECO:0000256" key="8">
    <source>
        <dbReference type="ARBA" id="ARBA00023136"/>
    </source>
</evidence>
<evidence type="ECO:0000256" key="2">
    <source>
        <dbReference type="ARBA" id="ARBA00004479"/>
    </source>
</evidence>
<dbReference type="Pfam" id="PF00129">
    <property type="entry name" value="MHC_I"/>
    <property type="match status" value="1"/>
</dbReference>
<evidence type="ECO:0000256" key="4">
    <source>
        <dbReference type="ARBA" id="ARBA00022451"/>
    </source>
</evidence>
<gene>
    <name evidence="15" type="primary">RT1-N1</name>
    <name evidence="14" type="synonym">MHC class I TL-like</name>
</gene>
<keyword evidence="7 11" id="KW-1133">Transmembrane helix</keyword>
<evidence type="ECO:0000256" key="9">
    <source>
        <dbReference type="ARBA" id="ARBA00023180"/>
    </source>
</evidence>
<evidence type="ECO:0000256" key="10">
    <source>
        <dbReference type="RuleBase" id="RU004439"/>
    </source>
</evidence>
<dbReference type="RGD" id="3498">
    <property type="gene designation" value="RT1-N1"/>
</dbReference>
<feature type="signal peptide" evidence="12">
    <location>
        <begin position="1"/>
        <end position="24"/>
    </location>
</feature>
<dbReference type="FunFam" id="2.60.40.10:FF:000014">
    <property type="entry name" value="H-2 class I histocompatibility antigen, alpha chain"/>
    <property type="match status" value="1"/>
</dbReference>
<dbReference type="PROSITE" id="PS00290">
    <property type="entry name" value="IG_MHC"/>
    <property type="match status" value="1"/>
</dbReference>
<evidence type="ECO:0000313" key="15">
    <source>
        <dbReference type="RGD" id="3498"/>
    </source>
</evidence>
<dbReference type="InterPro" id="IPR001039">
    <property type="entry name" value="MHC_I_a_a1/a2"/>
</dbReference>
<dbReference type="AlphaFoldDB" id="Q31277"/>
<evidence type="ECO:0000256" key="7">
    <source>
        <dbReference type="ARBA" id="ARBA00022989"/>
    </source>
</evidence>
<evidence type="ECO:0000256" key="1">
    <source>
        <dbReference type="ARBA" id="ARBA00002297"/>
    </source>
</evidence>
<dbReference type="GO" id="GO:0002474">
    <property type="term" value="P:antigen processing and presentation of peptide antigen via MHC class I"/>
    <property type="evidence" value="ECO:0007669"/>
    <property type="project" value="UniProtKB-KW"/>
</dbReference>
<evidence type="ECO:0000259" key="13">
    <source>
        <dbReference type="PROSITE" id="PS50835"/>
    </source>
</evidence>
<dbReference type="InterPro" id="IPR011161">
    <property type="entry name" value="MHC_I-like_Ag-recog"/>
</dbReference>
<evidence type="ECO:0000256" key="12">
    <source>
        <dbReference type="SAM" id="SignalP"/>
    </source>
</evidence>
<feature type="chain" id="PRO_5004220101" evidence="12">
    <location>
        <begin position="25"/>
        <end position="392"/>
    </location>
</feature>
<dbReference type="GO" id="GO:0042612">
    <property type="term" value="C:MHC class I protein complex"/>
    <property type="evidence" value="ECO:0007669"/>
    <property type="project" value="UniProtKB-KW"/>
</dbReference>
<evidence type="ECO:0000256" key="6">
    <source>
        <dbReference type="ARBA" id="ARBA00022859"/>
    </source>
</evidence>
<dbReference type="SUPFAM" id="SSF54452">
    <property type="entry name" value="MHC antigen-recognition domain"/>
    <property type="match status" value="1"/>
</dbReference>
<sequence length="392" mass="44745">MLWVPKAGALWLSALLLLLNACFSWTWTPEGSHSLRYFSIVMSWLGLREPRIIVSGCIDDTEFVRLDTNKETVSLKPLVPWQEQEGLEYWEQQVHKVKTQEQQSARNLMMLVRFYNKSMDDFHTLQWQQGCDVGSDGRLLHWYDQLAFDGVDHPTLNKDLRFWTAWTSTVAQISQPELEARLKDNCSELLQKYPEKEKERLLRSDPPRAHVTRQPRPEGDVTLRCWALGFYPADITLTWQLNGEDLIQEMEFVETRPAGDGTFQKWASVVVPLGKEQKYTCLVEHEGLSEPLTLRWEPAQDSTTTIILIILPTVSAIVLCVAAAAAICICLKKKAGERGRHDTQEADGDSPQDSCRIVVDDQEIEGPSWNTENYRTHLGFHSGTLGLLSLSF</sequence>
<evidence type="ECO:0000256" key="5">
    <source>
        <dbReference type="ARBA" id="ARBA00022692"/>
    </source>
</evidence>
<dbReference type="InterPro" id="IPR050208">
    <property type="entry name" value="MHC_class-I_related"/>
</dbReference>
<dbReference type="PIR" id="I54491">
    <property type="entry name" value="I54491"/>
</dbReference>
<dbReference type="InterPro" id="IPR007110">
    <property type="entry name" value="Ig-like_dom"/>
</dbReference>
<organism evidence="14">
    <name type="scientific">Rattus norvegicus</name>
    <name type="common">Rat</name>
    <dbReference type="NCBI Taxonomy" id="10116"/>
    <lineage>
        <taxon>Eukaryota</taxon>
        <taxon>Metazoa</taxon>
        <taxon>Chordata</taxon>
        <taxon>Craniata</taxon>
        <taxon>Vertebrata</taxon>
        <taxon>Euteleostomi</taxon>
        <taxon>Mammalia</taxon>
        <taxon>Eutheria</taxon>
        <taxon>Euarchontoglires</taxon>
        <taxon>Glires</taxon>
        <taxon>Rodentia</taxon>
        <taxon>Myomorpha</taxon>
        <taxon>Muroidea</taxon>
        <taxon>Muridae</taxon>
        <taxon>Murinae</taxon>
        <taxon>Rattus</taxon>
    </lineage>
</organism>
<dbReference type="FunFam" id="3.30.500.10:FF:000001">
    <property type="entry name" value="H-2 class I histocompatibility antigen, alpha chain"/>
    <property type="match status" value="1"/>
</dbReference>
<evidence type="ECO:0000256" key="3">
    <source>
        <dbReference type="ARBA" id="ARBA00006909"/>
    </source>
</evidence>
<dbReference type="RefSeq" id="NP_036778.1">
    <property type="nucleotide sequence ID" value="NM_012646.1"/>
</dbReference>
<dbReference type="PhylomeDB" id="Q31277"/>
<dbReference type="CTD" id="24748"/>
<accession>Q31277</accession>
<dbReference type="InterPro" id="IPR037055">
    <property type="entry name" value="MHC_I-like_Ag-recog_sf"/>
</dbReference>
<dbReference type="SMART" id="SM00407">
    <property type="entry name" value="IGc1"/>
    <property type="match status" value="1"/>
</dbReference>
<dbReference type="InterPro" id="IPR003006">
    <property type="entry name" value="Ig/MHC_CS"/>
</dbReference>
<dbReference type="InterPro" id="IPR011162">
    <property type="entry name" value="MHC_I/II-like_Ag-recog"/>
</dbReference>
<dbReference type="PANTHER" id="PTHR16675">
    <property type="entry name" value="MHC CLASS I-RELATED"/>
    <property type="match status" value="1"/>
</dbReference>
<dbReference type="AGR" id="RGD:3498"/>
<protein>
    <submittedName>
        <fullName evidence="14">Cell surface antigen</fullName>
    </submittedName>
</protein>
<keyword evidence="6" id="KW-0391">Immunity</keyword>
<dbReference type="InterPro" id="IPR036179">
    <property type="entry name" value="Ig-like_dom_sf"/>
</dbReference>
<dbReference type="PANTHER" id="PTHR16675:SF264">
    <property type="entry name" value="HISTOCOMPATIBILITY 2, T REGION LOCUS 22"/>
    <property type="match status" value="1"/>
</dbReference>
<dbReference type="EMBL" id="M74822">
    <property type="protein sequence ID" value="AAA41618.1"/>
    <property type="molecule type" value="Genomic_DNA"/>
</dbReference>
<keyword evidence="5 11" id="KW-0812">Transmembrane</keyword>
<feature type="domain" description="Ig-like" evidence="13">
    <location>
        <begin position="207"/>
        <end position="295"/>
    </location>
</feature>
<dbReference type="PROSITE" id="PS50835">
    <property type="entry name" value="IG_LIKE"/>
    <property type="match status" value="1"/>
</dbReference>
<name>Q31277_RAT</name>
<keyword evidence="4" id="KW-0490">MHC I</keyword>
<dbReference type="PRINTS" id="PR01638">
    <property type="entry name" value="MHCCLASSI"/>
</dbReference>
<reference evidence="14" key="1">
    <citation type="journal article" date="1992" name="Immunogenetics">
        <title>Genomic DNA sequence and organization of a TL-like gene in the grc-G/C region of the rat.</title>
        <authorList>
            <person name="Kirisits M.J."/>
            <person name="Kunz H.W."/>
            <person name="Cortese Hassett A.L."/>
            <person name="Gill T.J.III."/>
        </authorList>
    </citation>
    <scope>NUCLEOTIDE SEQUENCE</scope>
    <source>
        <strain evidence="14">R21</strain>
        <tissue evidence="14">Liver</tissue>
    </source>
</reference>
<dbReference type="Pfam" id="PF07654">
    <property type="entry name" value="C1-set"/>
    <property type="match status" value="1"/>
</dbReference>
<evidence type="ECO:0000256" key="11">
    <source>
        <dbReference type="SAM" id="Phobius"/>
    </source>
</evidence>
<dbReference type="InterPro" id="IPR003597">
    <property type="entry name" value="Ig_C1-set"/>
</dbReference>
<evidence type="ECO:0000313" key="14">
    <source>
        <dbReference type="EMBL" id="AAA41618.1"/>
    </source>
</evidence>
<comment type="subcellular location">
    <subcellularLocation>
        <location evidence="2">Membrane</location>
        <topology evidence="2">Single-pass type I membrane protein</topology>
    </subcellularLocation>
</comment>
<dbReference type="Gene3D" id="2.60.40.10">
    <property type="entry name" value="Immunoglobulins"/>
    <property type="match status" value="1"/>
</dbReference>
<dbReference type="SUPFAM" id="SSF48726">
    <property type="entry name" value="Immunoglobulin"/>
    <property type="match status" value="1"/>
</dbReference>
<keyword evidence="9" id="KW-0325">Glycoprotein</keyword>
<dbReference type="GO" id="GO:0030670">
    <property type="term" value="C:phagocytic vesicle membrane"/>
    <property type="evidence" value="ECO:0007669"/>
    <property type="project" value="UniProtKB-ARBA"/>
</dbReference>
<dbReference type="InterPro" id="IPR013783">
    <property type="entry name" value="Ig-like_fold"/>
</dbReference>
<feature type="transmembrane region" description="Helical" evidence="11">
    <location>
        <begin position="306"/>
        <end position="331"/>
    </location>
</feature>
<keyword evidence="12" id="KW-0732">Signal</keyword>
<dbReference type="GeneID" id="24748"/>
<comment type="function">
    <text evidence="1">Involved in the presentation of foreign antigens to the immune system.</text>
</comment>